<evidence type="ECO:0000256" key="1">
    <source>
        <dbReference type="ARBA" id="ARBA00022801"/>
    </source>
</evidence>
<dbReference type="AlphaFoldDB" id="A0A1W7CXS4"/>
<keyword evidence="2" id="KW-0812">Transmembrane</keyword>
<feature type="domain" description="PPM-type phosphatase" evidence="3">
    <location>
        <begin position="137"/>
        <end position="372"/>
    </location>
</feature>
<keyword evidence="2" id="KW-1133">Transmembrane helix</keyword>
<feature type="transmembrane region" description="Helical" evidence="2">
    <location>
        <begin position="20"/>
        <end position="45"/>
    </location>
</feature>
<dbReference type="Gene3D" id="3.60.40.10">
    <property type="entry name" value="PPM-type phosphatase domain"/>
    <property type="match status" value="1"/>
</dbReference>
<evidence type="ECO:0000313" key="5">
    <source>
        <dbReference type="Proteomes" id="UP000194218"/>
    </source>
</evidence>
<proteinExistence type="predicted"/>
<keyword evidence="2" id="KW-0472">Membrane</keyword>
<evidence type="ECO:0000259" key="3">
    <source>
        <dbReference type="SMART" id="SM00331"/>
    </source>
</evidence>
<dbReference type="RefSeq" id="WP_086159434.1">
    <property type="nucleotide sequence ID" value="NZ_CP021121.1"/>
</dbReference>
<name>A0A1W7CXS4_9ACTN</name>
<dbReference type="SMART" id="SM00331">
    <property type="entry name" value="PP2C_SIG"/>
    <property type="match status" value="1"/>
</dbReference>
<dbReference type="PANTHER" id="PTHR43156">
    <property type="entry name" value="STAGE II SPORULATION PROTEIN E-RELATED"/>
    <property type="match status" value="1"/>
</dbReference>
<gene>
    <name evidence="4" type="ORF">CAG99_12645</name>
</gene>
<dbReference type="Pfam" id="PF07228">
    <property type="entry name" value="SpoIIE"/>
    <property type="match status" value="1"/>
</dbReference>
<dbReference type="FunFam" id="3.60.40.10:FF:000058">
    <property type="entry name" value="Stage II sporulation protein E"/>
    <property type="match status" value="1"/>
</dbReference>
<keyword evidence="5" id="KW-1185">Reference proteome</keyword>
<organism evidence="4 5">
    <name type="scientific">Streptomyces marincola</name>
    <dbReference type="NCBI Taxonomy" id="2878388"/>
    <lineage>
        <taxon>Bacteria</taxon>
        <taxon>Bacillati</taxon>
        <taxon>Actinomycetota</taxon>
        <taxon>Actinomycetes</taxon>
        <taxon>Kitasatosporales</taxon>
        <taxon>Streptomycetaceae</taxon>
        <taxon>Streptomyces</taxon>
    </lineage>
</organism>
<dbReference type="Proteomes" id="UP000194218">
    <property type="component" value="Chromosome"/>
</dbReference>
<dbReference type="InterPro" id="IPR036457">
    <property type="entry name" value="PPM-type-like_dom_sf"/>
</dbReference>
<feature type="transmembrane region" description="Helical" evidence="2">
    <location>
        <begin position="88"/>
        <end position="106"/>
    </location>
</feature>
<keyword evidence="1" id="KW-0378">Hydrolase</keyword>
<reference evidence="4 5" key="1">
    <citation type="submission" date="2017-05" db="EMBL/GenBank/DDBJ databases">
        <title>Complete genome sequence of Streptomyces sp. SCSIO 03032 revealed the diverse biosynthetic pathways for its bioactive secondary metabolites.</title>
        <authorList>
            <person name="Ma L."/>
            <person name="Zhu Y."/>
            <person name="Zhang W."/>
            <person name="Zhang G."/>
            <person name="Tian X."/>
            <person name="Zhang S."/>
            <person name="Zhang C."/>
        </authorList>
    </citation>
    <scope>NUCLEOTIDE SEQUENCE [LARGE SCALE GENOMIC DNA]</scope>
    <source>
        <strain evidence="4 5">SCSIO 03032</strain>
    </source>
</reference>
<dbReference type="PANTHER" id="PTHR43156:SF2">
    <property type="entry name" value="STAGE II SPORULATION PROTEIN E"/>
    <property type="match status" value="1"/>
</dbReference>
<dbReference type="KEGG" id="smao:CAG99_12645"/>
<protein>
    <recommendedName>
        <fullName evidence="3">PPM-type phosphatase domain-containing protein</fullName>
    </recommendedName>
</protein>
<evidence type="ECO:0000256" key="2">
    <source>
        <dbReference type="SAM" id="Phobius"/>
    </source>
</evidence>
<sequence length="379" mass="39281">MPLHPELPGAGDLQPRWLRALPFALLVVVGVAEWLAPGWVQLAFLFATLPPLTGLVYGPRMTTLIGALALLLLALPATRPPHVSDADLGAVGAISVGGVLVSWIRARYVRDFVVVRNVAEEVQRAVLPPLPGRVGDVRCAALYRAAQVGALVGGDLYDVRTGPYGVRALVADVQGHGLAAVGTVAALLGAFREAVLDEADLGAVAARMDRRLRVDAASAGPGGAGGGGEPSELFATALLLELPVGAAEVRLVSCGHPPPLLIRDGRVAELAAEPGPPLGLGAAEAVPPEAAVTVLRRGDVLLGYTDGVTEARDGAGAFYPLAERLAGAVGREWPGGRLPVDGLDDLVEYVWRDVTRFADAVQDDAALLALSADERQELS</sequence>
<accession>A0A1W7CXS4</accession>
<evidence type="ECO:0000313" key="4">
    <source>
        <dbReference type="EMBL" id="ARQ69604.1"/>
    </source>
</evidence>
<dbReference type="InterPro" id="IPR052016">
    <property type="entry name" value="Bact_Sigma-Reg"/>
</dbReference>
<feature type="transmembrane region" description="Helical" evidence="2">
    <location>
        <begin position="57"/>
        <end position="76"/>
    </location>
</feature>
<dbReference type="GO" id="GO:0016791">
    <property type="term" value="F:phosphatase activity"/>
    <property type="evidence" value="ECO:0007669"/>
    <property type="project" value="TreeGrafter"/>
</dbReference>
<dbReference type="EMBL" id="CP021121">
    <property type="protein sequence ID" value="ARQ69604.1"/>
    <property type="molecule type" value="Genomic_DNA"/>
</dbReference>
<dbReference type="OrthoDB" id="3210173at2"/>
<dbReference type="InterPro" id="IPR001932">
    <property type="entry name" value="PPM-type_phosphatase-like_dom"/>
</dbReference>